<gene>
    <name evidence="4" type="ORF">MNBD_ALPHA12-311</name>
</gene>
<dbReference type="Pfam" id="PF17954">
    <property type="entry name" value="Pirin_C_2"/>
    <property type="match status" value="1"/>
</dbReference>
<feature type="domain" description="Pirin N-terminal" evidence="2">
    <location>
        <begin position="24"/>
        <end position="125"/>
    </location>
</feature>
<comment type="similarity">
    <text evidence="1">Belongs to the pirin family.</text>
</comment>
<evidence type="ECO:0000259" key="3">
    <source>
        <dbReference type="Pfam" id="PF17954"/>
    </source>
</evidence>
<protein>
    <submittedName>
        <fullName evidence="4">Pirin</fullName>
    </submittedName>
</protein>
<dbReference type="PANTHER" id="PTHR43212">
    <property type="entry name" value="QUERCETIN 2,3-DIOXYGENASE"/>
    <property type="match status" value="1"/>
</dbReference>
<dbReference type="SUPFAM" id="SSF51182">
    <property type="entry name" value="RmlC-like cupins"/>
    <property type="match status" value="1"/>
</dbReference>
<dbReference type="CDD" id="cd02910">
    <property type="entry name" value="cupin_Yhhw_N"/>
    <property type="match status" value="1"/>
</dbReference>
<dbReference type="InterPro" id="IPR014710">
    <property type="entry name" value="RmlC-like_jellyroll"/>
</dbReference>
<evidence type="ECO:0000256" key="1">
    <source>
        <dbReference type="ARBA" id="ARBA00008416"/>
    </source>
</evidence>
<evidence type="ECO:0000259" key="2">
    <source>
        <dbReference type="Pfam" id="PF02678"/>
    </source>
</evidence>
<dbReference type="InterPro" id="IPR011051">
    <property type="entry name" value="RmlC_Cupin_sf"/>
</dbReference>
<dbReference type="PANTHER" id="PTHR43212:SF3">
    <property type="entry name" value="QUERCETIN 2,3-DIOXYGENASE"/>
    <property type="match status" value="1"/>
</dbReference>
<feature type="domain" description="Quercetin 2,3-dioxygenase C-terminal cupin" evidence="3">
    <location>
        <begin position="159"/>
        <end position="245"/>
    </location>
</feature>
<dbReference type="InterPro" id="IPR041602">
    <property type="entry name" value="Quercetinase_C"/>
</dbReference>
<dbReference type="AlphaFoldDB" id="A0A3B0TX81"/>
<name>A0A3B0TX81_9ZZZZ</name>
<accession>A0A3B0TX81</accession>
<organism evidence="4">
    <name type="scientific">hydrothermal vent metagenome</name>
    <dbReference type="NCBI Taxonomy" id="652676"/>
    <lineage>
        <taxon>unclassified sequences</taxon>
        <taxon>metagenomes</taxon>
        <taxon>ecological metagenomes</taxon>
    </lineage>
</organism>
<dbReference type="Gene3D" id="2.60.120.10">
    <property type="entry name" value="Jelly Rolls"/>
    <property type="match status" value="2"/>
</dbReference>
<reference evidence="4" key="1">
    <citation type="submission" date="2018-06" db="EMBL/GenBank/DDBJ databases">
        <authorList>
            <person name="Zhirakovskaya E."/>
        </authorList>
    </citation>
    <scope>NUCLEOTIDE SEQUENCE</scope>
</reference>
<evidence type="ECO:0000313" key="4">
    <source>
        <dbReference type="EMBL" id="VAW16709.1"/>
    </source>
</evidence>
<proteinExistence type="inferred from homology"/>
<dbReference type="Pfam" id="PF02678">
    <property type="entry name" value="Pirin"/>
    <property type="match status" value="1"/>
</dbReference>
<dbReference type="EMBL" id="UOEO01000056">
    <property type="protein sequence ID" value="VAW16709.1"/>
    <property type="molecule type" value="Genomic_DNA"/>
</dbReference>
<sequence>MGTRYKKTGADQLHYLAASNFHPANTYFHFSFANYYNADRMNYGVLRVLNDDDVTPRGGFEQHGHRDMEIVSYVVRGQLTHWDSAGDVENVLERGHVQIVTAGDGVMHSELNKSDKWTRFLQIWILPPAKGLAVRYDAKKFTPADRLNKLLHIVGNISNKEQAPLYLNQDVNFYVSEIDNKDAKISFALKPERQAYINNFEGSVEIRGLEMPETLDERASIEISGPAEIEFSSNTGHAHFIIIEMAKETKNGQKRQ</sequence>
<dbReference type="InterPro" id="IPR003829">
    <property type="entry name" value="Pirin_N_dom"/>
</dbReference>
<dbReference type="InterPro" id="IPR012093">
    <property type="entry name" value="Pirin"/>
</dbReference>